<reference evidence="1" key="1">
    <citation type="journal article" date="2023" name="G3 (Bethesda)">
        <title>A reference genome for the long-term kleptoplast-retaining sea slug Elysia crispata morphotype clarki.</title>
        <authorList>
            <person name="Eastman K.E."/>
            <person name="Pendleton A.L."/>
            <person name="Shaikh M.A."/>
            <person name="Suttiyut T."/>
            <person name="Ogas R."/>
            <person name="Tomko P."/>
            <person name="Gavelis G."/>
            <person name="Widhalm J.R."/>
            <person name="Wisecaver J.H."/>
        </authorList>
    </citation>
    <scope>NUCLEOTIDE SEQUENCE</scope>
    <source>
        <strain evidence="1">ECLA1</strain>
    </source>
</reference>
<gene>
    <name evidence="1" type="ORF">RRG08_018479</name>
</gene>
<evidence type="ECO:0000313" key="1">
    <source>
        <dbReference type="EMBL" id="KAK3756757.1"/>
    </source>
</evidence>
<evidence type="ECO:0000313" key="2">
    <source>
        <dbReference type="Proteomes" id="UP001283361"/>
    </source>
</evidence>
<accession>A0AAE0YTI5</accession>
<dbReference type="Proteomes" id="UP001283361">
    <property type="component" value="Unassembled WGS sequence"/>
</dbReference>
<proteinExistence type="predicted"/>
<keyword evidence="2" id="KW-1185">Reference proteome</keyword>
<sequence>MDKCVLEESKRMPEFYRSEALVATEILADELAQDMACFDVYTFEMQLVLSSYSVEDCTLRWSAISPATAVDDMYFSQFVQMKNLQKEKKKYEKLILSKYLILPTVMARASAQIGESLKSFQAGEDLHSHLE</sequence>
<organism evidence="1 2">
    <name type="scientific">Elysia crispata</name>
    <name type="common">lettuce slug</name>
    <dbReference type="NCBI Taxonomy" id="231223"/>
    <lineage>
        <taxon>Eukaryota</taxon>
        <taxon>Metazoa</taxon>
        <taxon>Spiralia</taxon>
        <taxon>Lophotrochozoa</taxon>
        <taxon>Mollusca</taxon>
        <taxon>Gastropoda</taxon>
        <taxon>Heterobranchia</taxon>
        <taxon>Euthyneura</taxon>
        <taxon>Panpulmonata</taxon>
        <taxon>Sacoglossa</taxon>
        <taxon>Placobranchoidea</taxon>
        <taxon>Plakobranchidae</taxon>
        <taxon>Elysia</taxon>
    </lineage>
</organism>
<comment type="caution">
    <text evidence="1">The sequence shown here is derived from an EMBL/GenBank/DDBJ whole genome shotgun (WGS) entry which is preliminary data.</text>
</comment>
<protein>
    <submittedName>
        <fullName evidence="1">Uncharacterized protein</fullName>
    </submittedName>
</protein>
<dbReference type="EMBL" id="JAWDGP010005477">
    <property type="protein sequence ID" value="KAK3756757.1"/>
    <property type="molecule type" value="Genomic_DNA"/>
</dbReference>
<dbReference type="AlphaFoldDB" id="A0AAE0YTI5"/>
<name>A0AAE0YTI5_9GAST</name>